<dbReference type="EMBL" id="LC269919">
    <property type="protein sequence ID" value="BBA18287.1"/>
    <property type="molecule type" value="Genomic_DNA"/>
</dbReference>
<proteinExistence type="predicted"/>
<dbReference type="EMBL" id="LC269922">
    <property type="protein sequence ID" value="BBA18703.1"/>
    <property type="molecule type" value="Genomic_DNA"/>
</dbReference>
<evidence type="ECO:0000313" key="1">
    <source>
        <dbReference type="EMBL" id="ABV65932.1"/>
    </source>
</evidence>
<dbReference type="AlphaFoldDB" id="B2XT34"/>
<accession>B2XT34</accession>
<dbReference type="Pfam" id="PF10718">
    <property type="entry name" value="Ycf34"/>
    <property type="match status" value="1"/>
</dbReference>
<dbReference type="EMBL" id="LC269921">
    <property type="protein sequence ID" value="BBA18564.1"/>
    <property type="molecule type" value="Genomic_DNA"/>
</dbReference>
<gene>
    <name evidence="1" type="primary">ycf34</name>
    <name evidence="2" type="synonym">ycf3</name>
    <name evidence="1" type="ordered locus">Heak293_Cp025</name>
</gene>
<organism evidence="1">
    <name type="scientific">Heterosigma akashiwo</name>
    <name type="common">Chromophytic alga</name>
    <name type="synonym">Heterosigma carterae</name>
    <dbReference type="NCBI Taxonomy" id="2829"/>
    <lineage>
        <taxon>Eukaryota</taxon>
        <taxon>Sar</taxon>
        <taxon>Stramenopiles</taxon>
        <taxon>Ochrophyta</taxon>
        <taxon>Raphidophyceae</taxon>
        <taxon>Chattonellales</taxon>
        <taxon>Chattonellaceae</taxon>
        <taxon>Heterosigma</taxon>
    </lineage>
</organism>
<name>B2XT34_HETAK</name>
<protein>
    <submittedName>
        <fullName evidence="1">Conserved hypothetical plastid protein Ycf34</fullName>
    </submittedName>
    <submittedName>
        <fullName evidence="2">Photosystem I assembly protein Ycf3</fullName>
    </submittedName>
</protein>
<evidence type="ECO:0000313" key="6">
    <source>
        <dbReference type="EMBL" id="BBA18703.1"/>
    </source>
</evidence>
<dbReference type="InterPro" id="IPR019656">
    <property type="entry name" value="Uncharacterised_Ycf34"/>
</dbReference>
<evidence type="ECO:0000313" key="7">
    <source>
        <dbReference type="EMBL" id="BBA18841.1"/>
    </source>
</evidence>
<keyword evidence="1" id="KW-0934">Plastid</keyword>
<dbReference type="EMBL" id="LC269923">
    <property type="protein sequence ID" value="BBA18841.1"/>
    <property type="molecule type" value="Genomic_DNA"/>
</dbReference>
<evidence type="ECO:0000313" key="5">
    <source>
        <dbReference type="EMBL" id="BBA18564.1"/>
    </source>
</evidence>
<evidence type="ECO:0000313" key="4">
    <source>
        <dbReference type="EMBL" id="BBA18426.1"/>
    </source>
</evidence>
<evidence type="ECO:0000313" key="2">
    <source>
        <dbReference type="EMBL" id="BBA18148.1"/>
    </source>
</evidence>
<evidence type="ECO:0000313" key="8">
    <source>
        <dbReference type="EMBL" id="BBA18980.1"/>
    </source>
</evidence>
<sequence>MCICLNCEYIDFCQQYHFIEKKHIEKHINQYPNFVPTQVITKINIYSTNNELEIEWDIIECLSFKEKPGYWVLF</sequence>
<dbReference type="EMBL" id="LC269918">
    <property type="protein sequence ID" value="BBA18148.1"/>
    <property type="molecule type" value="Genomic_DNA"/>
</dbReference>
<dbReference type="RefSeq" id="YP_001936326.1">
    <property type="nucleotide sequence ID" value="NC_010772.1"/>
</dbReference>
<dbReference type="EMBL" id="LC269920">
    <property type="protein sequence ID" value="BBA18426.1"/>
    <property type="molecule type" value="Genomic_DNA"/>
</dbReference>
<reference evidence="1" key="1">
    <citation type="journal article" date="2008" name="BMC Genomics">
        <title>Chloroplast genome sequencing analysis of Heterosigma akashiwo CCMP452 (West Atlantic) and NIES293 (West Pacific) strains.</title>
        <authorList>
            <person name="Cattolico R.A."/>
            <person name="Jacobs M.A."/>
            <person name="Zhou Y."/>
            <person name="Chang J."/>
            <person name="Duplessis M."/>
            <person name="Lybrand T."/>
            <person name="McKay J."/>
            <person name="Ong H.C."/>
            <person name="Sims E."/>
            <person name="Rocap G."/>
        </authorList>
    </citation>
    <scope>NUCLEOTIDE SEQUENCE [LARGE SCALE GENOMIC DNA]</scope>
    <source>
        <strain evidence="1">NIES 293</strain>
    </source>
</reference>
<dbReference type="EMBL" id="LC269924">
    <property type="protein sequence ID" value="BBA18980.1"/>
    <property type="molecule type" value="Genomic_DNA"/>
</dbReference>
<reference evidence="2" key="2">
    <citation type="submission" date="2017-05" db="EMBL/GenBank/DDBJ databases">
        <title>Chloroplast genome sequences of Heterosigma akashiwo, a bloom-forming raphidophyte.</title>
        <authorList>
            <person name="Ueki S."/>
        </authorList>
    </citation>
    <scope>NUCLEOTIDE SEQUENCE</scope>
    <source>
        <strain evidence="4">CCAP934/4</strain>
        <strain evidence="2">CCAP934/8</strain>
        <strain evidence="8">CCMP1596</strain>
        <strain evidence="5">CCMP2274</strain>
        <strain evidence="6">CCMP3374</strain>
        <strain evidence="3">EHUSP01</strain>
        <strain evidence="7">HaFk01</strain>
    </source>
</reference>
<dbReference type="EMBL" id="EU168190">
    <property type="protein sequence ID" value="ABV65932.1"/>
    <property type="molecule type" value="Genomic_DNA"/>
</dbReference>
<evidence type="ECO:0000313" key="3">
    <source>
        <dbReference type="EMBL" id="BBA18287.1"/>
    </source>
</evidence>
<keyword evidence="1" id="KW-0150">Chloroplast</keyword>
<dbReference type="GeneID" id="6335548"/>
<geneLocation type="chloroplast" evidence="1"/>